<dbReference type="InParanoid" id="E4X6D6"/>
<organism evidence="8">
    <name type="scientific">Oikopleura dioica</name>
    <name type="common">Tunicate</name>
    <dbReference type="NCBI Taxonomy" id="34765"/>
    <lineage>
        <taxon>Eukaryota</taxon>
        <taxon>Metazoa</taxon>
        <taxon>Chordata</taxon>
        <taxon>Tunicata</taxon>
        <taxon>Appendicularia</taxon>
        <taxon>Copelata</taxon>
        <taxon>Oikopleuridae</taxon>
        <taxon>Oikopleura</taxon>
    </lineage>
</organism>
<evidence type="ECO:0000313" key="8">
    <source>
        <dbReference type="EMBL" id="CBY07804.1"/>
    </source>
</evidence>
<dbReference type="InterPro" id="IPR043504">
    <property type="entry name" value="Peptidase_S1_PA_chymotrypsin"/>
</dbReference>
<feature type="disulfide bond" evidence="4">
    <location>
        <begin position="131"/>
        <end position="146"/>
    </location>
</feature>
<dbReference type="PANTHER" id="PTHR24252">
    <property type="entry name" value="ACROSIN-RELATED"/>
    <property type="match status" value="1"/>
</dbReference>
<dbReference type="CDD" id="cd00111">
    <property type="entry name" value="Trefoil"/>
    <property type="match status" value="2"/>
</dbReference>
<dbReference type="SUPFAM" id="SSF50494">
    <property type="entry name" value="Trypsin-like serine proteases"/>
    <property type="match status" value="1"/>
</dbReference>
<dbReference type="EMBL" id="FN653027">
    <property type="protein sequence ID" value="CBY07804.1"/>
    <property type="molecule type" value="Genomic_DNA"/>
</dbReference>
<dbReference type="PANTHER" id="PTHR24252:SF10">
    <property type="entry name" value="SERINE PROTEASE 56"/>
    <property type="match status" value="1"/>
</dbReference>
<evidence type="ECO:0000256" key="4">
    <source>
        <dbReference type="PROSITE-ProRule" id="PRU00779"/>
    </source>
</evidence>
<dbReference type="InterPro" id="IPR018114">
    <property type="entry name" value="TRYPSIN_HIS"/>
</dbReference>
<dbReference type="InterPro" id="IPR001254">
    <property type="entry name" value="Trypsin_dom"/>
</dbReference>
<name>E4X6D6_OIKDI</name>
<evidence type="ECO:0000259" key="6">
    <source>
        <dbReference type="PROSITE" id="PS50240"/>
    </source>
</evidence>
<reference evidence="8" key="1">
    <citation type="journal article" date="2010" name="Science">
        <title>Plasticity of animal genome architecture unmasked by rapid evolution of a pelagic tunicate.</title>
        <authorList>
            <person name="Denoeud F."/>
            <person name="Henriet S."/>
            <person name="Mungpakdee S."/>
            <person name="Aury J.M."/>
            <person name="Da Silva C."/>
            <person name="Brinkmann H."/>
            <person name="Mikhaleva J."/>
            <person name="Olsen L.C."/>
            <person name="Jubin C."/>
            <person name="Canestro C."/>
            <person name="Bouquet J.M."/>
            <person name="Danks G."/>
            <person name="Poulain J."/>
            <person name="Campsteijn C."/>
            <person name="Adamski M."/>
            <person name="Cross I."/>
            <person name="Yadetie F."/>
            <person name="Muffato M."/>
            <person name="Louis A."/>
            <person name="Butcher S."/>
            <person name="Tsagkogeorga G."/>
            <person name="Konrad A."/>
            <person name="Singh S."/>
            <person name="Jensen M.F."/>
            <person name="Cong E.H."/>
            <person name="Eikeseth-Otteraa H."/>
            <person name="Noel B."/>
            <person name="Anthouard V."/>
            <person name="Porcel B.M."/>
            <person name="Kachouri-Lafond R."/>
            <person name="Nishino A."/>
            <person name="Ugolini M."/>
            <person name="Chourrout P."/>
            <person name="Nishida H."/>
            <person name="Aasland R."/>
            <person name="Huzurbazar S."/>
            <person name="Westhof E."/>
            <person name="Delsuc F."/>
            <person name="Lehrach H."/>
            <person name="Reinhardt R."/>
            <person name="Weissenbach J."/>
            <person name="Roy S.W."/>
            <person name="Artiguenave F."/>
            <person name="Postlethwait J.H."/>
            <person name="Manak J.R."/>
            <person name="Thompson E.M."/>
            <person name="Jaillon O."/>
            <person name="Du Pasquier L."/>
            <person name="Boudinot P."/>
            <person name="Liberles D.A."/>
            <person name="Volff J.N."/>
            <person name="Philippe H."/>
            <person name="Lenhard B."/>
            <person name="Roest Crollius H."/>
            <person name="Wincker P."/>
            <person name="Chourrout D."/>
        </authorList>
    </citation>
    <scope>NUCLEOTIDE SEQUENCE [LARGE SCALE GENOMIC DNA]</scope>
</reference>
<evidence type="ECO:0008006" key="10">
    <source>
        <dbReference type="Google" id="ProtNLM"/>
    </source>
</evidence>
<dbReference type="InterPro" id="IPR009003">
    <property type="entry name" value="Peptidase_S1_PA"/>
</dbReference>
<keyword evidence="9" id="KW-1185">Reference proteome</keyword>
<comment type="caution">
    <text evidence="4">Lacks conserved residue(s) required for the propagation of feature annotation.</text>
</comment>
<dbReference type="FunFam" id="2.40.10.10:FF:000068">
    <property type="entry name" value="transmembrane protease serine 2"/>
    <property type="match status" value="1"/>
</dbReference>
<dbReference type="AlphaFoldDB" id="E4X6D6"/>
<dbReference type="InterPro" id="IPR044913">
    <property type="entry name" value="P_trefoil_dom_sf"/>
</dbReference>
<feature type="disulfide bond" evidence="4">
    <location>
        <begin position="121"/>
        <end position="147"/>
    </location>
</feature>
<dbReference type="PRINTS" id="PR00722">
    <property type="entry name" value="CHYMOTRYPSIN"/>
</dbReference>
<dbReference type="SMART" id="SM00020">
    <property type="entry name" value="Tryp_SPc"/>
    <property type="match status" value="1"/>
</dbReference>
<keyword evidence="2" id="KW-0720">Serine protease</keyword>
<sequence length="934" mass="104000">MRSSTRLLIGSMIQGSVQSLVTQEMCMMDHADRLECSLNPDIGRDECLSLDCCFDSHVPAGTPHCYFAMMEDSQDESEEAEAQAIPLAQVSGSYRPPASTIPAEEEFAQQAVLVGEQEATCDINVKEASRCGRRGVPKTQCERIGCCWNLAWIPGGAEGPRCFKKQMADAEHSYNNGKGAVPFEELPSHLRVPLEPEEQTPSSVADFLVQNLAAKKAHLAKSSCFPNHSQLMCLQGVEERQKCDIREALDLGIPACNACVDLGCCFDPEPKIMNGKIYPLCFRRGPIDEDLAADFEIGLTTEIPPIDDNEFFDLINILENARSIEDVAEVEMEVESDESEEERERRLRFERWQSIQGQLGMVDEVRGEIGMGELNNPSSLIQFPGHPNINGAGNNFREQEKSVDQIVNELEKKRDVDLRDMLPPELKRFVGENGKLISNGQIAEGWQTPDRQSAALNLKDLINEMGEEQKTYPASKPTTTTTTTTTTRRMPARPVISNNPVEAYKMQLVNQYVESKKSQLIREGYRGTQLEAELAKWQTTYEARFGVAKPSQAPLVPSSIAVTTTTTTTTTMTTTPSPVKQQNQILETKLEQMRAFLITQGYSGDALDLEMSRQRNLFSKALGITPETTMSSTTTTTTRMPTPPPGMELPSQSDEKCWPEECGNPVELNANLKKIVGGVDAGSIKYWPWQASLRRSYTDEPSFLHHCGATLIQKQWILTAAHCFIRYKRKREIDTRMMESDSSRFLVHLGRYEKNSFEMNMQPRALSYFVAHPGFQPWVGNQQHDIALGRLHKAIEVSSYVKPVCLPRFVPPVDGKLYITGWGSTKSVGPSSQRLKEIVLPLASQDTCRDEWRGYFNDGWICTDPGLNEDACQGDSGGPAVYFDQFSKSFAVVGVTIAGSDTCSTSSATVKAGVYSNVVHYRKFIDEVTQLGCR</sequence>
<dbReference type="CDD" id="cd00190">
    <property type="entry name" value="Tryp_SPc"/>
    <property type="match status" value="1"/>
</dbReference>
<evidence type="ECO:0000256" key="5">
    <source>
        <dbReference type="SAM" id="MobiDB-lite"/>
    </source>
</evidence>
<evidence type="ECO:0000256" key="1">
    <source>
        <dbReference type="ARBA" id="ARBA00022670"/>
    </source>
</evidence>
<evidence type="ECO:0000256" key="2">
    <source>
        <dbReference type="ARBA" id="ARBA00022825"/>
    </source>
</evidence>
<evidence type="ECO:0000313" key="9">
    <source>
        <dbReference type="Proteomes" id="UP000001307"/>
    </source>
</evidence>
<accession>E4X6D6</accession>
<dbReference type="GO" id="GO:0004252">
    <property type="term" value="F:serine-type endopeptidase activity"/>
    <property type="evidence" value="ECO:0007669"/>
    <property type="project" value="InterPro"/>
</dbReference>
<dbReference type="SUPFAM" id="SSF57492">
    <property type="entry name" value="Trefoil"/>
    <property type="match status" value="2"/>
</dbReference>
<dbReference type="InterPro" id="IPR001314">
    <property type="entry name" value="Peptidase_S1A"/>
</dbReference>
<keyword evidence="1" id="KW-0645">Protease</keyword>
<keyword evidence="3 4" id="KW-1015">Disulfide bond</keyword>
<feature type="compositionally biased region" description="Low complexity" evidence="5">
    <location>
        <begin position="628"/>
        <end position="640"/>
    </location>
</feature>
<dbReference type="Pfam" id="PF00088">
    <property type="entry name" value="Trefoil"/>
    <property type="match status" value="2"/>
</dbReference>
<proteinExistence type="predicted"/>
<dbReference type="Proteomes" id="UP000001307">
    <property type="component" value="Unassembled WGS sequence"/>
</dbReference>
<gene>
    <name evidence="8" type="ORF">GSOID_T00003157001</name>
</gene>
<dbReference type="Gene3D" id="2.40.10.10">
    <property type="entry name" value="Trypsin-like serine proteases"/>
    <property type="match status" value="1"/>
</dbReference>
<feature type="region of interest" description="Disordered" evidence="5">
    <location>
        <begin position="628"/>
        <end position="657"/>
    </location>
</feature>
<feature type="domain" description="Peptidase S1" evidence="6">
    <location>
        <begin position="675"/>
        <end position="930"/>
    </location>
</feature>
<keyword evidence="2" id="KW-0378">Hydrolase</keyword>
<dbReference type="Gene3D" id="4.10.110.10">
    <property type="entry name" value="Spasmolytic Protein, domain 1"/>
    <property type="match status" value="2"/>
</dbReference>
<dbReference type="PROSITE" id="PS51448">
    <property type="entry name" value="P_TREFOIL_2"/>
    <property type="match status" value="2"/>
</dbReference>
<dbReference type="SMART" id="SM00018">
    <property type="entry name" value="PD"/>
    <property type="match status" value="2"/>
</dbReference>
<dbReference type="PROSITE" id="PS00134">
    <property type="entry name" value="TRYPSIN_HIS"/>
    <property type="match status" value="1"/>
</dbReference>
<feature type="domain" description="P-type" evidence="7">
    <location>
        <begin position="119"/>
        <end position="166"/>
    </location>
</feature>
<dbReference type="Pfam" id="PF00089">
    <property type="entry name" value="Trypsin"/>
    <property type="match status" value="1"/>
</dbReference>
<dbReference type="GO" id="GO:0006508">
    <property type="term" value="P:proteolysis"/>
    <property type="evidence" value="ECO:0007669"/>
    <property type="project" value="UniProtKB-KW"/>
</dbReference>
<dbReference type="PROSITE" id="PS50240">
    <property type="entry name" value="TRYPSIN_DOM"/>
    <property type="match status" value="1"/>
</dbReference>
<dbReference type="OrthoDB" id="10059102at2759"/>
<protein>
    <recommendedName>
        <fullName evidence="10">Peptidase S1 domain-containing protein</fullName>
    </recommendedName>
</protein>
<evidence type="ECO:0000256" key="3">
    <source>
        <dbReference type="ARBA" id="ARBA00023157"/>
    </source>
</evidence>
<dbReference type="InterPro" id="IPR000519">
    <property type="entry name" value="P_trefoil_dom"/>
</dbReference>
<evidence type="ECO:0000259" key="7">
    <source>
        <dbReference type="PROSITE" id="PS51448"/>
    </source>
</evidence>
<feature type="domain" description="P-type" evidence="7">
    <location>
        <begin position="24"/>
        <end position="69"/>
    </location>
</feature>